<dbReference type="SUPFAM" id="SSF53335">
    <property type="entry name" value="S-adenosyl-L-methionine-dependent methyltransferases"/>
    <property type="match status" value="1"/>
</dbReference>
<dbReference type="PANTHER" id="PTHR43591">
    <property type="entry name" value="METHYLTRANSFERASE"/>
    <property type="match status" value="1"/>
</dbReference>
<dbReference type="GO" id="GO:0008168">
    <property type="term" value="F:methyltransferase activity"/>
    <property type="evidence" value="ECO:0007669"/>
    <property type="project" value="UniProtKB-KW"/>
</dbReference>
<dbReference type="PANTHER" id="PTHR43591:SF24">
    <property type="entry name" value="2-METHOXY-6-POLYPRENYL-1,4-BENZOQUINOL METHYLASE, MITOCHONDRIAL"/>
    <property type="match status" value="1"/>
</dbReference>
<dbReference type="AlphaFoldDB" id="A0A9X5I4U7"/>
<keyword evidence="3" id="KW-0949">S-adenosyl-L-methionine</keyword>
<dbReference type="RefSeq" id="WP_039716654.1">
    <property type="nucleotide sequence ID" value="NZ_JTJC03000002.1"/>
</dbReference>
<evidence type="ECO:0000256" key="2">
    <source>
        <dbReference type="ARBA" id="ARBA00022679"/>
    </source>
</evidence>
<comment type="caution">
    <text evidence="5">The sequence shown here is derived from an EMBL/GenBank/DDBJ whole genome shotgun (WGS) entry which is preliminary data.</text>
</comment>
<dbReference type="GO" id="GO:0032259">
    <property type="term" value="P:methylation"/>
    <property type="evidence" value="ECO:0007669"/>
    <property type="project" value="UniProtKB-KW"/>
</dbReference>
<dbReference type="OrthoDB" id="455741at2"/>
<dbReference type="EMBL" id="JTJC03000002">
    <property type="protein sequence ID" value="NHC34847.1"/>
    <property type="molecule type" value="Genomic_DNA"/>
</dbReference>
<keyword evidence="4" id="KW-0175">Coiled coil</keyword>
<dbReference type="PROSITE" id="PS51608">
    <property type="entry name" value="SAM_MT_UBIE"/>
    <property type="match status" value="1"/>
</dbReference>
<feature type="coiled-coil region" evidence="4">
    <location>
        <begin position="78"/>
        <end position="105"/>
    </location>
</feature>
<dbReference type="InterPro" id="IPR029063">
    <property type="entry name" value="SAM-dependent_MTases_sf"/>
</dbReference>
<evidence type="ECO:0000313" key="5">
    <source>
        <dbReference type="EMBL" id="NHC34847.1"/>
    </source>
</evidence>
<evidence type="ECO:0000256" key="1">
    <source>
        <dbReference type="ARBA" id="ARBA00022603"/>
    </source>
</evidence>
<keyword evidence="1 5" id="KW-0489">Methyltransferase</keyword>
<reference evidence="5 6" key="1">
    <citation type="journal article" date="2015" name="Genome Announc.">
        <title>Draft Genome Sequence of the Terrestrial Cyanobacterium Scytonema millei VB511283, Isolated from Eastern India.</title>
        <authorList>
            <person name="Sen D."/>
            <person name="Chandrababunaidu M.M."/>
            <person name="Singh D."/>
            <person name="Sanghi N."/>
            <person name="Ghorai A."/>
            <person name="Mishra G.P."/>
            <person name="Madduluri M."/>
            <person name="Adhikary S.P."/>
            <person name="Tripathy S."/>
        </authorList>
    </citation>
    <scope>NUCLEOTIDE SEQUENCE [LARGE SCALE GENOMIC DNA]</scope>
    <source>
        <strain evidence="5 6">VB511283</strain>
    </source>
</reference>
<dbReference type="Gene3D" id="3.40.50.150">
    <property type="entry name" value="Vaccinia Virus protein VP39"/>
    <property type="match status" value="1"/>
</dbReference>
<dbReference type="CDD" id="cd02440">
    <property type="entry name" value="AdoMet_MTases"/>
    <property type="match status" value="1"/>
</dbReference>
<evidence type="ECO:0000256" key="3">
    <source>
        <dbReference type="ARBA" id="ARBA00022691"/>
    </source>
</evidence>
<proteinExistence type="predicted"/>
<keyword evidence="6" id="KW-1185">Reference proteome</keyword>
<dbReference type="InterPro" id="IPR004033">
    <property type="entry name" value="UbiE/COQ5_MeTrFase"/>
</dbReference>
<protein>
    <submittedName>
        <fullName evidence="5">Class I SAM-dependent methyltransferase</fullName>
    </submittedName>
</protein>
<accession>A0A9X5I4U7</accession>
<name>A0A9X5I4U7_9CYAN</name>
<evidence type="ECO:0000256" key="4">
    <source>
        <dbReference type="SAM" id="Coils"/>
    </source>
</evidence>
<dbReference type="Pfam" id="PF01209">
    <property type="entry name" value="Ubie_methyltran"/>
    <property type="match status" value="1"/>
</dbReference>
<gene>
    <name evidence="5" type="ORF">QH73_0009265</name>
</gene>
<sequence>MREAQPRDRKQQVTFGFNLAAPGYDSPALRFLPACANRVVEIANLQPGQRVLDIATGTGTAAIASARKVGSKGQVVGIDLSQNMLEQARQKIANTDLNNINLRQEDAEKFSFGDNSFDTAICASGIFFLSDMLAGLREWWRVIKPGGTVVLSSFSKMAFEPMAETISAQIQAYEVPSPSSREQIDTPEKCFNIMQAASFEKIELQIEQLGYFLSSLDEWWELVWNAGFRIRLSQIPTEKIEQFKVEHLAAIAKFMTDKGIWLDVETIFVKGKKPNL</sequence>
<organism evidence="5 6">
    <name type="scientific">Scytonema millei VB511283</name>
    <dbReference type="NCBI Taxonomy" id="1245923"/>
    <lineage>
        <taxon>Bacteria</taxon>
        <taxon>Bacillati</taxon>
        <taxon>Cyanobacteriota</taxon>
        <taxon>Cyanophyceae</taxon>
        <taxon>Nostocales</taxon>
        <taxon>Scytonemataceae</taxon>
        <taxon>Scytonema</taxon>
    </lineage>
</organism>
<evidence type="ECO:0000313" key="6">
    <source>
        <dbReference type="Proteomes" id="UP000031532"/>
    </source>
</evidence>
<keyword evidence="2" id="KW-0808">Transferase</keyword>
<dbReference type="Proteomes" id="UP000031532">
    <property type="component" value="Unassembled WGS sequence"/>
</dbReference>